<feature type="chain" id="PRO_5012313411" evidence="2">
    <location>
        <begin position="23"/>
        <end position="320"/>
    </location>
</feature>
<dbReference type="Gene3D" id="3.40.190.150">
    <property type="entry name" value="Bordetella uptake gene, domain 1"/>
    <property type="match status" value="1"/>
</dbReference>
<evidence type="ECO:0000313" key="4">
    <source>
        <dbReference type="Proteomes" id="UP000217771"/>
    </source>
</evidence>
<name>A0A2A2F2V7_9GAMM</name>
<keyword evidence="2" id="KW-0732">Signal</keyword>
<dbReference type="PANTHER" id="PTHR42928:SF5">
    <property type="entry name" value="BLR1237 PROTEIN"/>
    <property type="match status" value="1"/>
</dbReference>
<comment type="caution">
    <text evidence="3">The sequence shown here is derived from an EMBL/GenBank/DDBJ whole genome shotgun (WGS) entry which is preliminary data.</text>
</comment>
<dbReference type="RefSeq" id="WP_095618889.1">
    <property type="nucleotide sequence ID" value="NZ_NSKB01000001.1"/>
</dbReference>
<dbReference type="EMBL" id="NSKB01000001">
    <property type="protein sequence ID" value="PAU78873.1"/>
    <property type="molecule type" value="Genomic_DNA"/>
</dbReference>
<evidence type="ECO:0000256" key="2">
    <source>
        <dbReference type="SAM" id="SignalP"/>
    </source>
</evidence>
<dbReference type="InterPro" id="IPR042100">
    <property type="entry name" value="Bug_dom1"/>
</dbReference>
<dbReference type="Proteomes" id="UP000217771">
    <property type="component" value="Unassembled WGS sequence"/>
</dbReference>
<reference evidence="3 4" key="1">
    <citation type="submission" date="2017-08" db="EMBL/GenBank/DDBJ databases">
        <title>Halomonas alkalisoli sp. nov., isolated from saline alkaline soil.</title>
        <authorList>
            <person name="Wang D."/>
            <person name="Zhang G."/>
        </authorList>
    </citation>
    <scope>NUCLEOTIDE SEQUENCE [LARGE SCALE GENOMIC DNA]</scope>
    <source>
        <strain evidence="3 4">WRN001</strain>
    </source>
</reference>
<sequence length="320" mass="34206">MKLTLLFTAAAISATAFTPVLASDYPNRPIEIIVPAPAGGGTDNVARMLNQYLEQELGQPAAVLNVAGGGGAIGVNQLARSRADGYTLLSTWNSPITTVPHMQRVQYSYETLTPIISTSQSAYTLCVSPDFPAENAEELLAELQANPGQYTYGNDGVGGTMRLAAERIFDAFDITARPIPFGGAGETLQNFLGGHVDIYGGSITPVLPYVEDDQAKCLLVTSADDNEALPQASGLTALGHPELETVLWRMMLGPEGMDEARADVVADAVARAVEDPEFQDFLTAQGETLNLVRGEELRERLRLETQAIGETLESLGLKQH</sequence>
<feature type="signal peptide" evidence="2">
    <location>
        <begin position="1"/>
        <end position="22"/>
    </location>
</feature>
<dbReference type="PANTHER" id="PTHR42928">
    <property type="entry name" value="TRICARBOXYLATE-BINDING PROTEIN"/>
    <property type="match status" value="1"/>
</dbReference>
<gene>
    <name evidence="3" type="ORF">CK498_00375</name>
</gene>
<dbReference type="PIRSF" id="PIRSF017082">
    <property type="entry name" value="YflP"/>
    <property type="match status" value="1"/>
</dbReference>
<comment type="similarity">
    <text evidence="1">Belongs to the UPF0065 (bug) family.</text>
</comment>
<evidence type="ECO:0000313" key="3">
    <source>
        <dbReference type="EMBL" id="PAU78873.1"/>
    </source>
</evidence>
<dbReference type="Pfam" id="PF03401">
    <property type="entry name" value="TctC"/>
    <property type="match status" value="1"/>
</dbReference>
<accession>A0A2A2F2V7</accession>
<dbReference type="OrthoDB" id="5171643at2"/>
<organism evidence="3 4">
    <name type="scientific">Halomonas salipaludis</name>
    <dbReference type="NCBI Taxonomy" id="2032625"/>
    <lineage>
        <taxon>Bacteria</taxon>
        <taxon>Pseudomonadati</taxon>
        <taxon>Pseudomonadota</taxon>
        <taxon>Gammaproteobacteria</taxon>
        <taxon>Oceanospirillales</taxon>
        <taxon>Halomonadaceae</taxon>
        <taxon>Halomonas</taxon>
    </lineage>
</organism>
<dbReference type="InterPro" id="IPR005064">
    <property type="entry name" value="BUG"/>
</dbReference>
<protein>
    <submittedName>
        <fullName evidence="3">Tripartite tricarboxylate transporter substrate-binding protein</fullName>
    </submittedName>
</protein>
<keyword evidence="4" id="KW-1185">Reference proteome</keyword>
<dbReference type="AlphaFoldDB" id="A0A2A2F2V7"/>
<dbReference type="CDD" id="cd07012">
    <property type="entry name" value="PBP2_Bug_TTT"/>
    <property type="match status" value="1"/>
</dbReference>
<dbReference type="Gene3D" id="3.40.190.10">
    <property type="entry name" value="Periplasmic binding protein-like II"/>
    <property type="match status" value="1"/>
</dbReference>
<evidence type="ECO:0000256" key="1">
    <source>
        <dbReference type="ARBA" id="ARBA00006987"/>
    </source>
</evidence>
<proteinExistence type="inferred from homology"/>